<dbReference type="PROSITE" id="PS00760">
    <property type="entry name" value="SPASE_I_2"/>
    <property type="match status" value="1"/>
</dbReference>
<feature type="transmembrane region" description="Helical" evidence="7">
    <location>
        <begin position="57"/>
        <end position="79"/>
    </location>
</feature>
<feature type="region of interest" description="Disordered" evidence="8">
    <location>
        <begin position="17"/>
        <end position="41"/>
    </location>
</feature>
<organism evidence="10 11">
    <name type="scientific">Pseudobutyrivibrio xylanivorans</name>
    <dbReference type="NCBI Taxonomy" id="185007"/>
    <lineage>
        <taxon>Bacteria</taxon>
        <taxon>Bacillati</taxon>
        <taxon>Bacillota</taxon>
        <taxon>Clostridia</taxon>
        <taxon>Lachnospirales</taxon>
        <taxon>Lachnospiraceae</taxon>
        <taxon>Pseudobutyrivibrio</taxon>
    </lineage>
</organism>
<evidence type="ECO:0000256" key="3">
    <source>
        <dbReference type="ARBA" id="ARBA00009370"/>
    </source>
</evidence>
<dbReference type="PRINTS" id="PR00727">
    <property type="entry name" value="LEADERPTASE"/>
</dbReference>
<dbReference type="InterPro" id="IPR019533">
    <property type="entry name" value="Peptidase_S26"/>
</dbReference>
<dbReference type="PROSITE" id="PS00761">
    <property type="entry name" value="SPASE_I_3"/>
    <property type="match status" value="1"/>
</dbReference>
<protein>
    <recommendedName>
        <fullName evidence="4 7">Signal peptidase I</fullName>
        <ecNumber evidence="4 7">3.4.21.89</ecNumber>
    </recommendedName>
</protein>
<evidence type="ECO:0000256" key="5">
    <source>
        <dbReference type="ARBA" id="ARBA00022801"/>
    </source>
</evidence>
<evidence type="ECO:0000256" key="7">
    <source>
        <dbReference type="RuleBase" id="RU362042"/>
    </source>
</evidence>
<dbReference type="NCBIfam" id="TIGR02227">
    <property type="entry name" value="sigpep_I_bact"/>
    <property type="match status" value="1"/>
</dbReference>
<evidence type="ECO:0000256" key="8">
    <source>
        <dbReference type="SAM" id="MobiDB-lite"/>
    </source>
</evidence>
<dbReference type="GO" id="GO:0009003">
    <property type="term" value="F:signal peptidase activity"/>
    <property type="evidence" value="ECO:0007669"/>
    <property type="project" value="UniProtKB-EC"/>
</dbReference>
<feature type="active site" evidence="6">
    <location>
        <position position="131"/>
    </location>
</feature>
<dbReference type="GO" id="GO:0005886">
    <property type="term" value="C:plasma membrane"/>
    <property type="evidence" value="ECO:0007669"/>
    <property type="project" value="UniProtKB-SubCell"/>
</dbReference>
<sequence length="229" mass="26045">MNNTIDFNEEEQIKKDIERARRNVNNSPSETKPSRNKGEVFEEEEESITKAVVFKEILSVIINVLVCFLVVFLITQFIGQRTVVSGSSMEDTLTDGDNLIVDKISYRIHDPERFDVVVFPYKYEEDTYYIKRVIGLPGEWVYIDGSGNIYINDELLEESYGTETILNAGLANTDILLGPDEYFVLGDNRNNSTDSRFEAVGNIKGDDIVGKAWLRVYPFGDFGLVDNIE</sequence>
<feature type="active site" evidence="6">
    <location>
        <position position="88"/>
    </location>
</feature>
<evidence type="ECO:0000256" key="2">
    <source>
        <dbReference type="ARBA" id="ARBA00004401"/>
    </source>
</evidence>
<feature type="domain" description="Peptidase S26" evidence="9">
    <location>
        <begin position="60"/>
        <end position="216"/>
    </location>
</feature>
<keyword evidence="7" id="KW-1133">Transmembrane helix</keyword>
<dbReference type="GO" id="GO:0006465">
    <property type="term" value="P:signal peptide processing"/>
    <property type="evidence" value="ECO:0007669"/>
    <property type="project" value="InterPro"/>
</dbReference>
<name>A0A1G5RWA6_PSEXY</name>
<dbReference type="EMBL" id="FMWK01000005">
    <property type="protein sequence ID" value="SCZ78333.1"/>
    <property type="molecule type" value="Genomic_DNA"/>
</dbReference>
<evidence type="ECO:0000256" key="4">
    <source>
        <dbReference type="ARBA" id="ARBA00013208"/>
    </source>
</evidence>
<accession>A0A1G5RWA6</accession>
<dbReference type="Gene3D" id="2.10.109.10">
    <property type="entry name" value="Umud Fragment, subunit A"/>
    <property type="match status" value="1"/>
</dbReference>
<comment type="catalytic activity">
    <reaction evidence="1 7">
        <text>Cleavage of hydrophobic, N-terminal signal or leader sequences from secreted and periplasmic proteins.</text>
        <dbReference type="EC" id="3.4.21.89"/>
    </reaction>
</comment>
<dbReference type="Proteomes" id="UP000199428">
    <property type="component" value="Unassembled WGS sequence"/>
</dbReference>
<dbReference type="PANTHER" id="PTHR43390">
    <property type="entry name" value="SIGNAL PEPTIDASE I"/>
    <property type="match status" value="1"/>
</dbReference>
<dbReference type="AlphaFoldDB" id="A0A1G5RWA6"/>
<dbReference type="PANTHER" id="PTHR43390:SF1">
    <property type="entry name" value="CHLOROPLAST PROCESSING PEPTIDASE"/>
    <property type="match status" value="1"/>
</dbReference>
<evidence type="ECO:0000256" key="6">
    <source>
        <dbReference type="PIRSR" id="PIRSR600223-1"/>
    </source>
</evidence>
<reference evidence="10 11" key="1">
    <citation type="submission" date="2016-10" db="EMBL/GenBank/DDBJ databases">
        <authorList>
            <person name="de Groot N.N."/>
        </authorList>
    </citation>
    <scope>NUCLEOTIDE SEQUENCE [LARGE SCALE GENOMIC DNA]</scope>
    <source>
        <strain evidence="10 11">DSM 10317</strain>
    </source>
</reference>
<keyword evidence="7" id="KW-0472">Membrane</keyword>
<comment type="subcellular location">
    <subcellularLocation>
        <location evidence="2">Cell membrane</location>
        <topology evidence="2">Single-pass type II membrane protein</topology>
    </subcellularLocation>
    <subcellularLocation>
        <location evidence="7">Membrane</location>
        <topology evidence="7">Single-pass type II membrane protein</topology>
    </subcellularLocation>
</comment>
<proteinExistence type="inferred from homology"/>
<dbReference type="InterPro" id="IPR000223">
    <property type="entry name" value="Pept_S26A_signal_pept_1"/>
</dbReference>
<evidence type="ECO:0000313" key="11">
    <source>
        <dbReference type="Proteomes" id="UP000199428"/>
    </source>
</evidence>
<dbReference type="SUPFAM" id="SSF51306">
    <property type="entry name" value="LexA/Signal peptidase"/>
    <property type="match status" value="1"/>
</dbReference>
<dbReference type="CDD" id="cd06530">
    <property type="entry name" value="S26_SPase_I"/>
    <property type="match status" value="1"/>
</dbReference>
<keyword evidence="7" id="KW-0812">Transmembrane</keyword>
<dbReference type="InterPro" id="IPR019758">
    <property type="entry name" value="Pept_S26A_signal_pept_1_CS"/>
</dbReference>
<evidence type="ECO:0000313" key="10">
    <source>
        <dbReference type="EMBL" id="SCZ78333.1"/>
    </source>
</evidence>
<dbReference type="EC" id="3.4.21.89" evidence="4 7"/>
<dbReference type="GO" id="GO:0004252">
    <property type="term" value="F:serine-type endopeptidase activity"/>
    <property type="evidence" value="ECO:0007669"/>
    <property type="project" value="InterPro"/>
</dbReference>
<gene>
    <name evidence="10" type="ORF">SAMN02910350_01211</name>
</gene>
<comment type="similarity">
    <text evidence="3 7">Belongs to the peptidase S26 family.</text>
</comment>
<keyword evidence="5 7" id="KW-0378">Hydrolase</keyword>
<evidence type="ECO:0000259" key="9">
    <source>
        <dbReference type="Pfam" id="PF10502"/>
    </source>
</evidence>
<dbReference type="Pfam" id="PF10502">
    <property type="entry name" value="Peptidase_S26"/>
    <property type="match status" value="1"/>
</dbReference>
<evidence type="ECO:0000256" key="1">
    <source>
        <dbReference type="ARBA" id="ARBA00000677"/>
    </source>
</evidence>
<dbReference type="InterPro" id="IPR036286">
    <property type="entry name" value="LexA/Signal_pep-like_sf"/>
</dbReference>
<keyword evidence="7" id="KW-0645">Protease</keyword>
<dbReference type="InterPro" id="IPR019757">
    <property type="entry name" value="Pept_S26A_signal_pept_1_Lys-AS"/>
</dbReference>